<dbReference type="Proteomes" id="UP000095606">
    <property type="component" value="Unassembled WGS sequence"/>
</dbReference>
<sequence>MLMPDCLFVNALLILLNHVIRYPVWALKFGDMQKVRIFVLCFS</sequence>
<dbReference type="EMBL" id="CACRSZ010000025">
    <property type="protein sequence ID" value="VYS91691.1"/>
    <property type="molecule type" value="Genomic_DNA"/>
</dbReference>
<dbReference type="AlphaFoldDB" id="A0A174NPP3"/>
<accession>A0A174NPP3</accession>
<reference evidence="2" key="2">
    <citation type="submission" date="2019-11" db="EMBL/GenBank/DDBJ databases">
        <authorList>
            <person name="Feng L."/>
        </authorList>
    </citation>
    <scope>NUCLEOTIDE SEQUENCE</scope>
    <source>
        <strain evidence="2">BfaecisLFYP10</strain>
    </source>
</reference>
<name>A0A174NPP3_9BACE</name>
<dbReference type="EMBL" id="CZAE01000012">
    <property type="protein sequence ID" value="CUP50712.1"/>
    <property type="molecule type" value="Genomic_DNA"/>
</dbReference>
<gene>
    <name evidence="2" type="ORF">BFLFYP10_00979</name>
    <name evidence="1" type="ORF">ERS852461_02740</name>
</gene>
<evidence type="ECO:0000313" key="3">
    <source>
        <dbReference type="Proteomes" id="UP000095606"/>
    </source>
</evidence>
<accession>A0A6N2SHQ7</accession>
<organism evidence="1 3">
    <name type="scientific">Bacteroides faecis</name>
    <dbReference type="NCBI Taxonomy" id="674529"/>
    <lineage>
        <taxon>Bacteria</taxon>
        <taxon>Pseudomonadati</taxon>
        <taxon>Bacteroidota</taxon>
        <taxon>Bacteroidia</taxon>
        <taxon>Bacteroidales</taxon>
        <taxon>Bacteroidaceae</taxon>
        <taxon>Bacteroides</taxon>
    </lineage>
</organism>
<evidence type="ECO:0000313" key="1">
    <source>
        <dbReference type="EMBL" id="CUP50712.1"/>
    </source>
</evidence>
<evidence type="ECO:0000313" key="2">
    <source>
        <dbReference type="EMBL" id="VYS91691.1"/>
    </source>
</evidence>
<proteinExistence type="predicted"/>
<protein>
    <submittedName>
        <fullName evidence="1">Uncharacterized protein</fullName>
    </submittedName>
</protein>
<reference evidence="1 3" key="1">
    <citation type="submission" date="2015-09" db="EMBL/GenBank/DDBJ databases">
        <authorList>
            <consortium name="Pathogen Informatics"/>
        </authorList>
    </citation>
    <scope>NUCLEOTIDE SEQUENCE [LARGE SCALE GENOMIC DNA]</scope>
    <source>
        <strain evidence="1 3">2789STDY5834846</strain>
    </source>
</reference>